<sequence length="486" mass="55377">MEGVNITLRSSKNSVKLKELNMRCPTKRLQSVTPEEAWTGDKPTVNHLRIFGSLSYRHIPDERRRKLDDKSEALILIGYHPTGAYKLYSPLKQQVMKLQPGSGKISLKFLTHILEDSPRTKDVNPASSIQPPVRRSQRTRFPSTRLADYELYSNSSISDDVQMLKSDGSIAKHKARLVAKGFLQKQGIDYTEYAPVARMETIRLVIVVASSRNWTICQLDVKSAFLNGPLEEEIYILQPPGFEIKGKECKHKNLLFVCMYVDDLIITGDVNEEIKQFKEKMKSEFDMTNLGILHYFLGFEFMHTQKGIFLHQRKYTGEVLKHFNMENCNTASVPVMPNLKLTKELDEKPVDATLFKQIIGSLRFLCNSRPDISYGVGLLSRFMDNPRAPHMTAAKHILRYLKGTSDFGLLFPTGNDQNRSCIEAYSDSDWCGDKVERKSTYVYLFKYPGCTNILVALSSCEAEYIGSTQAACQNLWLEALLEEIKL</sequence>
<dbReference type="InterPro" id="IPR057670">
    <property type="entry name" value="SH3_retrovirus"/>
</dbReference>
<dbReference type="InterPro" id="IPR013103">
    <property type="entry name" value="RVT_2"/>
</dbReference>
<evidence type="ECO:0008006" key="5">
    <source>
        <dbReference type="Google" id="ProtNLM"/>
    </source>
</evidence>
<evidence type="ECO:0000259" key="2">
    <source>
        <dbReference type="Pfam" id="PF25597"/>
    </source>
</evidence>
<dbReference type="SUPFAM" id="SSF56672">
    <property type="entry name" value="DNA/RNA polymerases"/>
    <property type="match status" value="1"/>
</dbReference>
<proteinExistence type="predicted"/>
<dbReference type="Pfam" id="PF07727">
    <property type="entry name" value="RVT_2"/>
    <property type="match status" value="2"/>
</dbReference>
<dbReference type="Proteomes" id="UP000257109">
    <property type="component" value="Unassembled WGS sequence"/>
</dbReference>
<dbReference type="EMBL" id="QJKJ01002565">
    <property type="protein sequence ID" value="RDY02272.1"/>
    <property type="molecule type" value="Genomic_DNA"/>
</dbReference>
<protein>
    <recommendedName>
        <fullName evidence="5">Reverse transcriptase Ty1/copia-type domain-containing protein</fullName>
    </recommendedName>
</protein>
<dbReference type="AlphaFoldDB" id="A0A371HHR5"/>
<dbReference type="OrthoDB" id="1922643at2759"/>
<feature type="domain" description="Retroviral polymerase SH3-like" evidence="2">
    <location>
        <begin position="54"/>
        <end position="96"/>
    </location>
</feature>
<evidence type="ECO:0000313" key="4">
    <source>
        <dbReference type="Proteomes" id="UP000257109"/>
    </source>
</evidence>
<organism evidence="3 4">
    <name type="scientific">Mucuna pruriens</name>
    <name type="common">Velvet bean</name>
    <name type="synonym">Dolichos pruriens</name>
    <dbReference type="NCBI Taxonomy" id="157652"/>
    <lineage>
        <taxon>Eukaryota</taxon>
        <taxon>Viridiplantae</taxon>
        <taxon>Streptophyta</taxon>
        <taxon>Embryophyta</taxon>
        <taxon>Tracheophyta</taxon>
        <taxon>Spermatophyta</taxon>
        <taxon>Magnoliopsida</taxon>
        <taxon>eudicotyledons</taxon>
        <taxon>Gunneridae</taxon>
        <taxon>Pentapetalae</taxon>
        <taxon>rosids</taxon>
        <taxon>fabids</taxon>
        <taxon>Fabales</taxon>
        <taxon>Fabaceae</taxon>
        <taxon>Papilionoideae</taxon>
        <taxon>50 kb inversion clade</taxon>
        <taxon>NPAAA clade</taxon>
        <taxon>indigoferoid/millettioid clade</taxon>
        <taxon>Phaseoleae</taxon>
        <taxon>Mucuna</taxon>
    </lineage>
</organism>
<dbReference type="CDD" id="cd09272">
    <property type="entry name" value="RNase_HI_RT_Ty1"/>
    <property type="match status" value="1"/>
</dbReference>
<feature type="domain" description="Reverse transcriptase Ty1/copia-type" evidence="1">
    <location>
        <begin position="252"/>
        <end position="336"/>
    </location>
</feature>
<feature type="non-terminal residue" evidence="3">
    <location>
        <position position="1"/>
    </location>
</feature>
<evidence type="ECO:0000259" key="1">
    <source>
        <dbReference type="Pfam" id="PF07727"/>
    </source>
</evidence>
<name>A0A371HHR5_MUCPR</name>
<dbReference type="InterPro" id="IPR043502">
    <property type="entry name" value="DNA/RNA_pol_sf"/>
</dbReference>
<keyword evidence="4" id="KW-1185">Reference proteome</keyword>
<reference evidence="3" key="1">
    <citation type="submission" date="2018-05" db="EMBL/GenBank/DDBJ databases">
        <title>Draft genome of Mucuna pruriens seed.</title>
        <authorList>
            <person name="Nnadi N.E."/>
            <person name="Vos R."/>
            <person name="Hasami M.H."/>
            <person name="Devisetty U.K."/>
            <person name="Aguiy J.C."/>
        </authorList>
    </citation>
    <scope>NUCLEOTIDE SEQUENCE [LARGE SCALE GENOMIC DNA]</scope>
    <source>
        <strain evidence="3">JCA_2017</strain>
    </source>
</reference>
<dbReference type="PANTHER" id="PTHR11439">
    <property type="entry name" value="GAG-POL-RELATED RETROTRANSPOSON"/>
    <property type="match status" value="1"/>
</dbReference>
<dbReference type="PANTHER" id="PTHR11439:SF517">
    <property type="entry name" value="CYSTEINE-RICH RLK (RECEPTOR-LIKE PROTEIN KINASE) 8"/>
    <property type="match status" value="1"/>
</dbReference>
<feature type="domain" description="Reverse transcriptase Ty1/copia-type" evidence="1">
    <location>
        <begin position="167"/>
        <end position="250"/>
    </location>
</feature>
<dbReference type="Pfam" id="PF25597">
    <property type="entry name" value="SH3_retrovirus"/>
    <property type="match status" value="1"/>
</dbReference>
<evidence type="ECO:0000313" key="3">
    <source>
        <dbReference type="EMBL" id="RDY02272.1"/>
    </source>
</evidence>
<accession>A0A371HHR5</accession>
<gene>
    <name evidence="3" type="ORF">CR513_14284</name>
</gene>
<dbReference type="STRING" id="157652.A0A371HHR5"/>
<comment type="caution">
    <text evidence="3">The sequence shown here is derived from an EMBL/GenBank/DDBJ whole genome shotgun (WGS) entry which is preliminary data.</text>
</comment>